<dbReference type="Gene3D" id="2.60.130.10">
    <property type="entry name" value="Aromatic compound dioxygenase"/>
    <property type="match status" value="1"/>
</dbReference>
<organism evidence="3 4">
    <name type="scientific">Nocardioides oceani</name>
    <dbReference type="NCBI Taxonomy" id="3058369"/>
    <lineage>
        <taxon>Bacteria</taxon>
        <taxon>Bacillati</taxon>
        <taxon>Actinomycetota</taxon>
        <taxon>Actinomycetes</taxon>
        <taxon>Propionibacteriales</taxon>
        <taxon>Nocardioidaceae</taxon>
        <taxon>Nocardioides</taxon>
    </lineage>
</organism>
<accession>A0ABT8FI79</accession>
<evidence type="ECO:0000256" key="1">
    <source>
        <dbReference type="SAM" id="MobiDB-lite"/>
    </source>
</evidence>
<dbReference type="PANTHER" id="PTHR34315:SF1">
    <property type="entry name" value="INTRADIOL RING-CLEAVAGE DIOXYGENASES DOMAIN-CONTAINING PROTEIN-RELATED"/>
    <property type="match status" value="1"/>
</dbReference>
<proteinExistence type="predicted"/>
<dbReference type="RefSeq" id="WP_300953501.1">
    <property type="nucleotide sequence ID" value="NZ_JAUHJQ010000006.1"/>
</dbReference>
<dbReference type="PANTHER" id="PTHR34315">
    <property type="match status" value="1"/>
</dbReference>
<comment type="caution">
    <text evidence="3">The sequence shown here is derived from an EMBL/GenBank/DDBJ whole genome shotgun (WGS) entry which is preliminary data.</text>
</comment>
<feature type="compositionally biased region" description="Gly residues" evidence="1">
    <location>
        <begin position="69"/>
        <end position="82"/>
    </location>
</feature>
<gene>
    <name evidence="3" type="ORF">QWY28_15705</name>
</gene>
<reference evidence="3" key="1">
    <citation type="submission" date="2023-06" db="EMBL/GenBank/DDBJ databases">
        <title>Draft genome sequence of Nocardioides sp. SOB77.</title>
        <authorList>
            <person name="Zhang G."/>
        </authorList>
    </citation>
    <scope>NUCLEOTIDE SEQUENCE</scope>
    <source>
        <strain evidence="3">SOB77</strain>
    </source>
</reference>
<name>A0ABT8FI79_9ACTN</name>
<dbReference type="InterPro" id="IPR015889">
    <property type="entry name" value="Intradiol_dOase_core"/>
</dbReference>
<dbReference type="Proteomes" id="UP001168620">
    <property type="component" value="Unassembled WGS sequence"/>
</dbReference>
<sequence>MSTQHSSADLEDHDLGLSSDLPRILGRRRLFGLAGGVGAAAALVACGADETTTELTSTGSRPTPPSGGPPAGGGAGGPGGAEGSDVDVAEGEIPEETAGPYPGDGSNGANVLTESGVVRSDLTTSFGSASRVAEGVPVTIRLRVQDLSGDDVSPLVGAAFYLWHCDRAGEYSMYSEAIAEENYLRGVQETDEDGRVEFTSIFPACYDGRWPHMHFEVYESLASATTYTNKLRTSQLALPEDVCREVYATDGYETSLDNLNRVALDTDMVFADGHSLQLAKVTGSVEEGYTISLNVPV</sequence>
<evidence type="ECO:0000313" key="4">
    <source>
        <dbReference type="Proteomes" id="UP001168620"/>
    </source>
</evidence>
<evidence type="ECO:0000259" key="2">
    <source>
        <dbReference type="Pfam" id="PF00775"/>
    </source>
</evidence>
<evidence type="ECO:0000313" key="3">
    <source>
        <dbReference type="EMBL" id="MDN4174409.1"/>
    </source>
</evidence>
<feature type="domain" description="Intradiol ring-cleavage dioxygenases" evidence="2">
    <location>
        <begin position="134"/>
        <end position="209"/>
    </location>
</feature>
<dbReference type="SUPFAM" id="SSF49482">
    <property type="entry name" value="Aromatic compound dioxygenase"/>
    <property type="match status" value="1"/>
</dbReference>
<dbReference type="Pfam" id="PF00775">
    <property type="entry name" value="Dioxygenase_C"/>
    <property type="match status" value="1"/>
</dbReference>
<dbReference type="InterPro" id="IPR000627">
    <property type="entry name" value="Intradiol_dOase_C"/>
</dbReference>
<feature type="region of interest" description="Disordered" evidence="1">
    <location>
        <begin position="52"/>
        <end position="86"/>
    </location>
</feature>
<dbReference type="EMBL" id="JAUHJQ010000006">
    <property type="protein sequence ID" value="MDN4174409.1"/>
    <property type="molecule type" value="Genomic_DNA"/>
</dbReference>
<keyword evidence="4" id="KW-1185">Reference proteome</keyword>
<protein>
    <submittedName>
        <fullName evidence="3">3,4-dioxygenase subunit beta</fullName>
    </submittedName>
</protein>